<sequence length="284" mass="29189">MAASSTNFIVTSTSTSAGGGDSTFIRATDLNVVSLTSDISQVIGTASSDIFYIPLTELNFATVTGFQAASGQTQGDQLLIAADNLSLDQVRLTFGSAILTIDADGDGFDEDDPVVTLEGDFSNTRFEIEDDGFGALRVTAVDLAPSGNDGNDILTGDALAEQLVGGLGNDTLSGEGGDDELFGGAGNDYLLGGAGDDLLSGGKGLYDVLDGGEGADTYLFGDELSNGLRETTRILWGEGDVIDLGGQQVVSSFAFGGSVYLYAGPDFDLIQVMGAQAMDDITFV</sequence>
<evidence type="ECO:0000256" key="2">
    <source>
        <dbReference type="ARBA" id="ARBA00022525"/>
    </source>
</evidence>
<dbReference type="EMBL" id="JANIBC010000016">
    <property type="protein sequence ID" value="MCQ8186310.1"/>
    <property type="molecule type" value="Genomic_DNA"/>
</dbReference>
<dbReference type="GO" id="GO:0005509">
    <property type="term" value="F:calcium ion binding"/>
    <property type="evidence" value="ECO:0007669"/>
    <property type="project" value="InterPro"/>
</dbReference>
<comment type="subcellular location">
    <subcellularLocation>
        <location evidence="1">Secreted</location>
    </subcellularLocation>
</comment>
<accession>A0A9X2LAU4</accession>
<dbReference type="PANTHER" id="PTHR38340">
    <property type="entry name" value="S-LAYER PROTEIN"/>
    <property type="match status" value="1"/>
</dbReference>
<dbReference type="Proteomes" id="UP001142610">
    <property type="component" value="Unassembled WGS sequence"/>
</dbReference>
<dbReference type="Pfam" id="PF00353">
    <property type="entry name" value="HemolysinCabind"/>
    <property type="match status" value="2"/>
</dbReference>
<dbReference type="Gene3D" id="2.150.10.10">
    <property type="entry name" value="Serralysin-like metalloprotease, C-terminal"/>
    <property type="match status" value="1"/>
</dbReference>
<comment type="caution">
    <text evidence="3">The sequence shown here is derived from an EMBL/GenBank/DDBJ whole genome shotgun (WGS) entry which is preliminary data.</text>
</comment>
<keyword evidence="4" id="KW-1185">Reference proteome</keyword>
<dbReference type="AlphaFoldDB" id="A0A9X2LAU4"/>
<evidence type="ECO:0000313" key="3">
    <source>
        <dbReference type="EMBL" id="MCQ8186310.1"/>
    </source>
</evidence>
<evidence type="ECO:0000256" key="1">
    <source>
        <dbReference type="ARBA" id="ARBA00004613"/>
    </source>
</evidence>
<dbReference type="InterPro" id="IPR018511">
    <property type="entry name" value="Hemolysin-typ_Ca-bd_CS"/>
</dbReference>
<gene>
    <name evidence="3" type="ORF">NOG11_13050</name>
</gene>
<dbReference type="InterPro" id="IPR001343">
    <property type="entry name" value="Hemolysn_Ca-bd"/>
</dbReference>
<reference evidence="3" key="1">
    <citation type="submission" date="2022-07" db="EMBL/GenBank/DDBJ databases">
        <title>Parvularcula maris sp. nov., an algicidal bacterium isolated from seawater.</title>
        <authorList>
            <person name="Li F."/>
        </authorList>
    </citation>
    <scope>NUCLEOTIDE SEQUENCE</scope>
    <source>
        <strain evidence="3">BGMRC 0090</strain>
    </source>
</reference>
<name>A0A9X2LAU4_9PROT</name>
<dbReference type="PRINTS" id="PR00313">
    <property type="entry name" value="CABNDNGRPT"/>
</dbReference>
<dbReference type="PROSITE" id="PS00330">
    <property type="entry name" value="HEMOLYSIN_CALCIUM"/>
    <property type="match status" value="2"/>
</dbReference>
<dbReference type="PANTHER" id="PTHR38340:SF1">
    <property type="entry name" value="S-LAYER PROTEIN"/>
    <property type="match status" value="1"/>
</dbReference>
<evidence type="ECO:0008006" key="5">
    <source>
        <dbReference type="Google" id="ProtNLM"/>
    </source>
</evidence>
<dbReference type="InterPro" id="IPR050557">
    <property type="entry name" value="RTX_toxin/Mannuronan_C5-epim"/>
</dbReference>
<proteinExistence type="predicted"/>
<keyword evidence="2" id="KW-0964">Secreted</keyword>
<dbReference type="SUPFAM" id="SSF51120">
    <property type="entry name" value="beta-Roll"/>
    <property type="match status" value="1"/>
</dbReference>
<dbReference type="InterPro" id="IPR011049">
    <property type="entry name" value="Serralysin-like_metalloprot_C"/>
</dbReference>
<dbReference type="GO" id="GO:0005576">
    <property type="term" value="C:extracellular region"/>
    <property type="evidence" value="ECO:0007669"/>
    <property type="project" value="UniProtKB-SubCell"/>
</dbReference>
<protein>
    <recommendedName>
        <fullName evidence="5">Calcium-binding protein</fullName>
    </recommendedName>
</protein>
<organism evidence="3 4">
    <name type="scientific">Parvularcula maris</name>
    <dbReference type="NCBI Taxonomy" id="2965077"/>
    <lineage>
        <taxon>Bacteria</taxon>
        <taxon>Pseudomonadati</taxon>
        <taxon>Pseudomonadota</taxon>
        <taxon>Alphaproteobacteria</taxon>
        <taxon>Parvularculales</taxon>
        <taxon>Parvularculaceae</taxon>
        <taxon>Parvularcula</taxon>
    </lineage>
</organism>
<evidence type="ECO:0000313" key="4">
    <source>
        <dbReference type="Proteomes" id="UP001142610"/>
    </source>
</evidence>